<evidence type="ECO:0000256" key="1">
    <source>
        <dbReference type="SAM" id="MobiDB-lite"/>
    </source>
</evidence>
<proteinExistence type="predicted"/>
<dbReference type="AlphaFoldDB" id="X0USF0"/>
<feature type="non-terminal residue" evidence="2">
    <location>
        <position position="64"/>
    </location>
</feature>
<organism evidence="2">
    <name type="scientific">marine sediment metagenome</name>
    <dbReference type="NCBI Taxonomy" id="412755"/>
    <lineage>
        <taxon>unclassified sequences</taxon>
        <taxon>metagenomes</taxon>
        <taxon>ecological metagenomes</taxon>
    </lineage>
</organism>
<evidence type="ECO:0000313" key="2">
    <source>
        <dbReference type="EMBL" id="GAG03223.1"/>
    </source>
</evidence>
<feature type="compositionally biased region" description="Low complexity" evidence="1">
    <location>
        <begin position="30"/>
        <end position="41"/>
    </location>
</feature>
<comment type="caution">
    <text evidence="2">The sequence shown here is derived from an EMBL/GenBank/DDBJ whole genome shotgun (WGS) entry which is preliminary data.</text>
</comment>
<accession>X0USF0</accession>
<name>X0USF0_9ZZZZ</name>
<reference evidence="2" key="1">
    <citation type="journal article" date="2014" name="Front. Microbiol.">
        <title>High frequency of phylogenetically diverse reductive dehalogenase-homologous genes in deep subseafloor sedimentary metagenomes.</title>
        <authorList>
            <person name="Kawai M."/>
            <person name="Futagami T."/>
            <person name="Toyoda A."/>
            <person name="Takaki Y."/>
            <person name="Nishi S."/>
            <person name="Hori S."/>
            <person name="Arai W."/>
            <person name="Tsubouchi T."/>
            <person name="Morono Y."/>
            <person name="Uchiyama I."/>
            <person name="Ito T."/>
            <person name="Fujiyama A."/>
            <person name="Inagaki F."/>
            <person name="Takami H."/>
        </authorList>
    </citation>
    <scope>NUCLEOTIDE SEQUENCE</scope>
    <source>
        <strain evidence="2">Expedition CK06-06</strain>
    </source>
</reference>
<feature type="region of interest" description="Disordered" evidence="1">
    <location>
        <begin position="1"/>
        <end position="48"/>
    </location>
</feature>
<feature type="compositionally biased region" description="Basic and acidic residues" evidence="1">
    <location>
        <begin position="18"/>
        <end position="29"/>
    </location>
</feature>
<feature type="compositionally biased region" description="Basic and acidic residues" evidence="1">
    <location>
        <begin position="1"/>
        <end position="11"/>
    </location>
</feature>
<protein>
    <submittedName>
        <fullName evidence="2">Uncharacterized protein</fullName>
    </submittedName>
</protein>
<dbReference type="EMBL" id="BARS01021403">
    <property type="protein sequence ID" value="GAG03223.1"/>
    <property type="molecule type" value="Genomic_DNA"/>
</dbReference>
<sequence>MADEEEKKPEEGTPEEEPEKKESEEKDAAESGAEAPAASTALIDEAKDAADRLERANAKKEKLL</sequence>
<gene>
    <name evidence="2" type="ORF">S01H1_34383</name>
</gene>